<dbReference type="PANTHER" id="PTHR46438">
    <property type="entry name" value="ALPHA/BETA-HYDROLASES SUPERFAMILY PROTEIN"/>
    <property type="match status" value="1"/>
</dbReference>
<sequence length="324" mass="35183">MQRRQFLKASGATALGVLGLYVAGAGTMRSAWAALGTPDLTAAEYKASRRYAALSMGKIAYIERGHGPAAIFLHGIPLNSFQWRGAIARLSPYRRCVAPDWMGLGYTEVPAAQPLDAHAQMAMIVALMDSLHIDKADFVASDSGTGIAQLLAVNHPQRVRSLLLTNGDVEGDSPPAGAQPAIELARAGKLADATEAWLGDTAMAQATFGKAVYHNPSVLTSEHIAYYVSPVVSSELRRKQYHDIHLAMEPNPLAGIESKLKQSHVPMRVLWGGEDTVFAQTDAEYLDRTFPQSKGVRRLAEGKLFFQEEYPDVIAEEARKLWGV</sequence>
<dbReference type="InterPro" id="IPR000073">
    <property type="entry name" value="AB_hydrolase_1"/>
</dbReference>
<dbReference type="AlphaFoldDB" id="A0A4R0YT81"/>
<dbReference type="Gene3D" id="3.40.50.1820">
    <property type="entry name" value="alpha/beta hydrolase"/>
    <property type="match status" value="1"/>
</dbReference>
<dbReference type="GO" id="GO:0016787">
    <property type="term" value="F:hydrolase activity"/>
    <property type="evidence" value="ECO:0007669"/>
    <property type="project" value="UniProtKB-KW"/>
</dbReference>
<protein>
    <submittedName>
        <fullName evidence="2">Alpha/beta hydrolase</fullName>
    </submittedName>
</protein>
<accession>A0A4R0YT81</accession>
<reference evidence="2 3" key="1">
    <citation type="submission" date="2019-02" db="EMBL/GenBank/DDBJ databases">
        <title>Dyella amyloliquefaciens sp. nov., isolated from forest soil.</title>
        <authorList>
            <person name="Gao Z.-H."/>
            <person name="Qiu L.-H."/>
        </authorList>
    </citation>
    <scope>NUCLEOTIDE SEQUENCE [LARGE SCALE GENOMIC DNA]</scope>
    <source>
        <strain evidence="2 3">KACC 12747</strain>
    </source>
</reference>
<dbReference type="InterPro" id="IPR006311">
    <property type="entry name" value="TAT_signal"/>
</dbReference>
<keyword evidence="3" id="KW-1185">Reference proteome</keyword>
<dbReference type="Proteomes" id="UP000291822">
    <property type="component" value="Unassembled WGS sequence"/>
</dbReference>
<feature type="domain" description="AB hydrolase-1" evidence="1">
    <location>
        <begin position="71"/>
        <end position="302"/>
    </location>
</feature>
<comment type="caution">
    <text evidence="2">The sequence shown here is derived from an EMBL/GenBank/DDBJ whole genome shotgun (WGS) entry which is preliminary data.</text>
</comment>
<dbReference type="Pfam" id="PF00561">
    <property type="entry name" value="Abhydrolase_1"/>
    <property type="match status" value="1"/>
</dbReference>
<keyword evidence="2" id="KW-0378">Hydrolase</keyword>
<gene>
    <name evidence="2" type="ORF">EZM97_04280</name>
</gene>
<dbReference type="PANTHER" id="PTHR46438:SF11">
    <property type="entry name" value="LIPASE-RELATED"/>
    <property type="match status" value="1"/>
</dbReference>
<evidence type="ECO:0000313" key="3">
    <source>
        <dbReference type="Proteomes" id="UP000291822"/>
    </source>
</evidence>
<organism evidence="2 3">
    <name type="scientific">Dyella soli</name>
    <dbReference type="NCBI Taxonomy" id="522319"/>
    <lineage>
        <taxon>Bacteria</taxon>
        <taxon>Pseudomonadati</taxon>
        <taxon>Pseudomonadota</taxon>
        <taxon>Gammaproteobacteria</taxon>
        <taxon>Lysobacterales</taxon>
        <taxon>Rhodanobacteraceae</taxon>
        <taxon>Dyella</taxon>
    </lineage>
</organism>
<dbReference type="SUPFAM" id="SSF53474">
    <property type="entry name" value="alpha/beta-Hydrolases"/>
    <property type="match status" value="1"/>
</dbReference>
<dbReference type="InterPro" id="IPR029058">
    <property type="entry name" value="AB_hydrolase_fold"/>
</dbReference>
<evidence type="ECO:0000313" key="2">
    <source>
        <dbReference type="EMBL" id="TCI12573.1"/>
    </source>
</evidence>
<dbReference type="PRINTS" id="PR00111">
    <property type="entry name" value="ABHYDROLASE"/>
</dbReference>
<name>A0A4R0YT81_9GAMM</name>
<evidence type="ECO:0000259" key="1">
    <source>
        <dbReference type="Pfam" id="PF00561"/>
    </source>
</evidence>
<dbReference type="EMBL" id="SJTG01000001">
    <property type="protein sequence ID" value="TCI12573.1"/>
    <property type="molecule type" value="Genomic_DNA"/>
</dbReference>
<dbReference type="PROSITE" id="PS51318">
    <property type="entry name" value="TAT"/>
    <property type="match status" value="1"/>
</dbReference>
<dbReference type="RefSeq" id="WP_131150649.1">
    <property type="nucleotide sequence ID" value="NZ_SJTG01000001.1"/>
</dbReference>
<proteinExistence type="predicted"/>